<dbReference type="BioCyc" id="MHAE859194:G1GR7-618-MONOMER"/>
<dbReference type="STRING" id="859194.MHF_0626"/>
<reference evidence="1 2" key="1">
    <citation type="journal article" date="2011" name="J. Bacteriol.">
        <title>Complete genome sequences of two hemotropic Mycoplasmas, Mycoplasma haemofelis strain Ohio2 and Mycoplasma suis strain Illinois.</title>
        <authorList>
            <person name="Messick J.B."/>
            <person name="Santos A.P."/>
            <person name="Guimaraes A.M."/>
        </authorList>
    </citation>
    <scope>NUCLEOTIDE SEQUENCE [LARGE SCALE GENOMIC DNA]</scope>
    <source>
        <strain evidence="1 2">Ohio2</strain>
    </source>
</reference>
<evidence type="ECO:0000313" key="2">
    <source>
        <dbReference type="Proteomes" id="UP000007952"/>
    </source>
</evidence>
<dbReference type="KEGG" id="mhf:MHF_0626"/>
<protein>
    <submittedName>
        <fullName evidence="1">Uncharacterized protein</fullName>
    </submittedName>
</protein>
<dbReference type="AlphaFoldDB" id="F6FI50"/>
<organism evidence="1 2">
    <name type="scientific">Mycoplasma haemofelis (strain Ohio2)</name>
    <dbReference type="NCBI Taxonomy" id="859194"/>
    <lineage>
        <taxon>Bacteria</taxon>
        <taxon>Bacillati</taxon>
        <taxon>Mycoplasmatota</taxon>
        <taxon>Mollicutes</taxon>
        <taxon>Mycoplasmataceae</taxon>
        <taxon>Mycoplasma</taxon>
    </lineage>
</organism>
<sequence>MSKVLPIGVVLTSGAGAGIGGMVWKASSSAAKLSTHETVFKTASSVDVELDDVEMVEEKEDVSSVIVTTPVQEQSPVVKSAPVQKKCEVFSVKSSAEKTVRTESEDFLKNIKDQKAKSDAEKACSDNGKVYVAKPYSDWTYRPEDQGQQWTIFVDSSRSV</sequence>
<dbReference type="HOGENOM" id="CLU_1576769_0_0_14"/>
<gene>
    <name evidence="1" type="ordered locus">MHF_0626</name>
</gene>
<reference key="2">
    <citation type="submission" date="2011-05" db="EMBL/GenBank/DDBJ databases">
        <title>The Genome of Mycoplasma haemofelis Strain Ohio2, a pathogenic hemoplasma of the cat.</title>
        <authorList>
            <person name="Santos A.P."/>
            <person name="Guimaraes A.M.S."/>
            <person name="SanMiguel P.J."/>
            <person name="Martin S.W."/>
            <person name="Messick J.B."/>
        </authorList>
    </citation>
    <scope>NUCLEOTIDE SEQUENCE</scope>
    <source>
        <strain>Ohio2</strain>
    </source>
</reference>
<evidence type="ECO:0000313" key="1">
    <source>
        <dbReference type="EMBL" id="AEG72898.1"/>
    </source>
</evidence>
<dbReference type="Proteomes" id="UP000007952">
    <property type="component" value="Chromosome"/>
</dbReference>
<proteinExistence type="predicted"/>
<accession>F6FI50</accession>
<name>F6FI50_MYCHI</name>
<dbReference type="EMBL" id="CP002808">
    <property type="protein sequence ID" value="AEG72898.1"/>
    <property type="molecule type" value="Genomic_DNA"/>
</dbReference>